<keyword evidence="1" id="KW-1133">Transmembrane helix</keyword>
<organism evidence="2">
    <name type="scientific">Hellea balneolensis</name>
    <dbReference type="NCBI Taxonomy" id="287478"/>
    <lineage>
        <taxon>Bacteria</taxon>
        <taxon>Pseudomonadati</taxon>
        <taxon>Pseudomonadota</taxon>
        <taxon>Alphaproteobacteria</taxon>
        <taxon>Maricaulales</taxon>
        <taxon>Robiginitomaculaceae</taxon>
        <taxon>Hellea</taxon>
    </lineage>
</organism>
<dbReference type="Proteomes" id="UP000885830">
    <property type="component" value="Unassembled WGS sequence"/>
</dbReference>
<keyword evidence="1" id="KW-0812">Transmembrane</keyword>
<feature type="transmembrane region" description="Helical" evidence="1">
    <location>
        <begin position="132"/>
        <end position="154"/>
    </location>
</feature>
<accession>A0A7C5QS42</accession>
<name>A0A7C5QS42_9PROT</name>
<comment type="caution">
    <text evidence="2">The sequence shown here is derived from an EMBL/GenBank/DDBJ whole genome shotgun (WGS) entry which is preliminary data.</text>
</comment>
<reference evidence="2" key="1">
    <citation type="journal article" date="2020" name="mSystems">
        <title>Genome- and Community-Level Interaction Insights into Carbon Utilization and Element Cycling Functions of Hydrothermarchaeota in Hydrothermal Sediment.</title>
        <authorList>
            <person name="Zhou Z."/>
            <person name="Liu Y."/>
            <person name="Xu W."/>
            <person name="Pan J."/>
            <person name="Luo Z.H."/>
            <person name="Li M."/>
        </authorList>
    </citation>
    <scope>NUCLEOTIDE SEQUENCE [LARGE SCALE GENOMIC DNA]</scope>
    <source>
        <strain evidence="2">HyVt-485</strain>
    </source>
</reference>
<evidence type="ECO:0000256" key="1">
    <source>
        <dbReference type="SAM" id="Phobius"/>
    </source>
</evidence>
<keyword evidence="1" id="KW-0472">Membrane</keyword>
<gene>
    <name evidence="2" type="ORF">ENJ42_06250</name>
</gene>
<proteinExistence type="predicted"/>
<evidence type="ECO:0000313" key="2">
    <source>
        <dbReference type="EMBL" id="HHL43199.1"/>
    </source>
</evidence>
<feature type="transmembrane region" description="Helical" evidence="1">
    <location>
        <begin position="70"/>
        <end position="87"/>
    </location>
</feature>
<sequence>MLNFLSRTPVLIGSFIGMVLIGNSLGMVGPKIGGRMLDLIMNTPDALARLAAMSDAQKRTHMLATLSLDSLFPLFNFAFLAGIAARLAGAWRRWAILPALIYMVFDFAENSLEVFALNGAENIMPVKTVLTLIKFTSFSLASVLALGLIVWALARWARRKWQKP</sequence>
<protein>
    <submittedName>
        <fullName evidence="2">Uncharacterized protein</fullName>
    </submittedName>
</protein>
<dbReference type="EMBL" id="DRMJ01000322">
    <property type="protein sequence ID" value="HHL43199.1"/>
    <property type="molecule type" value="Genomic_DNA"/>
</dbReference>
<dbReference type="AlphaFoldDB" id="A0A7C5QS42"/>